<proteinExistence type="predicted"/>
<evidence type="ECO:0000313" key="1">
    <source>
        <dbReference type="EMBL" id="GFY66548.1"/>
    </source>
</evidence>
<name>A0A8X6Y6E9_9ARAC</name>
<dbReference type="OrthoDB" id="6495357at2759"/>
<protein>
    <submittedName>
        <fullName evidence="1">Uncharacterized protein</fullName>
    </submittedName>
</protein>
<evidence type="ECO:0000313" key="2">
    <source>
        <dbReference type="Proteomes" id="UP000886998"/>
    </source>
</evidence>
<dbReference type="EMBL" id="BMAV01016101">
    <property type="protein sequence ID" value="GFY66548.1"/>
    <property type="molecule type" value="Genomic_DNA"/>
</dbReference>
<gene>
    <name evidence="1" type="primary">AVEN_144563_1</name>
    <name evidence="1" type="ORF">TNIN_191631</name>
</gene>
<accession>A0A8X6Y6E9</accession>
<organism evidence="1 2">
    <name type="scientific">Trichonephila inaurata madagascariensis</name>
    <dbReference type="NCBI Taxonomy" id="2747483"/>
    <lineage>
        <taxon>Eukaryota</taxon>
        <taxon>Metazoa</taxon>
        <taxon>Ecdysozoa</taxon>
        <taxon>Arthropoda</taxon>
        <taxon>Chelicerata</taxon>
        <taxon>Arachnida</taxon>
        <taxon>Araneae</taxon>
        <taxon>Araneomorphae</taxon>
        <taxon>Entelegynae</taxon>
        <taxon>Araneoidea</taxon>
        <taxon>Nephilidae</taxon>
        <taxon>Trichonephila</taxon>
        <taxon>Trichonephila inaurata</taxon>
    </lineage>
</organism>
<comment type="caution">
    <text evidence="1">The sequence shown here is derived from an EMBL/GenBank/DDBJ whole genome shotgun (WGS) entry which is preliminary data.</text>
</comment>
<dbReference type="Proteomes" id="UP000886998">
    <property type="component" value="Unassembled WGS sequence"/>
</dbReference>
<keyword evidence="2" id="KW-1185">Reference proteome</keyword>
<reference evidence="1" key="1">
    <citation type="submission" date="2020-08" db="EMBL/GenBank/DDBJ databases">
        <title>Multicomponent nature underlies the extraordinary mechanical properties of spider dragline silk.</title>
        <authorList>
            <person name="Kono N."/>
            <person name="Nakamura H."/>
            <person name="Mori M."/>
            <person name="Yoshida Y."/>
            <person name="Ohtoshi R."/>
            <person name="Malay A.D."/>
            <person name="Moran D.A.P."/>
            <person name="Tomita M."/>
            <person name="Numata K."/>
            <person name="Arakawa K."/>
        </authorList>
    </citation>
    <scope>NUCLEOTIDE SEQUENCE</scope>
</reference>
<sequence>MPLMSGKTFNEIKCYTLNQCIQCISVSDIQGMKKSIYATLYHSISTDKNPMHMKCPPGKDSGCFYRRALAKGEKPAPHKFNIGTPINPNYLTKIVPIYQRLASDSLLKGCARCLTKKSNESLHSVIWSKCSKETSAKSRHVNIAVSEAVSEYNFGTLKASKEIQKAANLDLGEEAVKIAATRDYRRKKERNLQNNLGFRIARRKVKLANLRKEKYSKKKKGITNSPGFF</sequence>
<dbReference type="AlphaFoldDB" id="A0A8X6Y6E9"/>